<accession>A0A2Z6RQ07</accession>
<feature type="coiled-coil region" evidence="1">
    <location>
        <begin position="63"/>
        <end position="90"/>
    </location>
</feature>
<reference evidence="3 4" key="1">
    <citation type="submission" date="2017-11" db="EMBL/GenBank/DDBJ databases">
        <title>The genome of Rhizophagus clarus HR1 reveals common genetic basis of auxotrophy among arbuscular mycorrhizal fungi.</title>
        <authorList>
            <person name="Kobayashi Y."/>
        </authorList>
    </citation>
    <scope>NUCLEOTIDE SEQUENCE [LARGE SCALE GENOMIC DNA]</scope>
    <source>
        <strain evidence="3 4">HR1</strain>
    </source>
</reference>
<evidence type="ECO:0000256" key="1">
    <source>
        <dbReference type="SAM" id="Coils"/>
    </source>
</evidence>
<sequence length="426" mass="48194">MGRKHKHSSLKYIRQNLIRKNKNLTRVNDSLQIMSNHATIRNIESRKKVVELENCNHALIEIMSMQKEANDFLQQKIDILETQLSLLNNSEMGTLLNNQEVNSFSSTLMLASSVKINNIRSEEGEEDEDDLEKVDELLAFTQQAKYFFEKISNIIQRQQEQQNNEPYGVPGSSRAVSSRSSSQAVSSRGSSQAGSQQEPILISSDEDITIKMEKSDTAVTSGISEKDEDKSAVTSATNEKDRGTKKAIRKKNTNDSDKNSRKAISDKAKGKVPVQSSSDDSSSSDSSYSSNSSNTPFYLTKSDMPKDLSDALRKEVIWKYDALPEGKRIDLGQTFTNQQNRVINDIIPSIMKNINNNIFPISNKILYDIIHSLHRHRCKEHLKKNRSSSGKKLQEKRKHSNSRQKIKKGKINKTFTDGEEFTSQEI</sequence>
<gene>
    <name evidence="3" type="ORF">RclHR1_05620015</name>
</gene>
<dbReference type="EMBL" id="BEXD01003940">
    <property type="protein sequence ID" value="GBC04341.1"/>
    <property type="molecule type" value="Genomic_DNA"/>
</dbReference>
<feature type="region of interest" description="Disordered" evidence="2">
    <location>
        <begin position="381"/>
        <end position="426"/>
    </location>
</feature>
<feature type="compositionally biased region" description="Low complexity" evidence="2">
    <location>
        <begin position="159"/>
        <end position="196"/>
    </location>
</feature>
<evidence type="ECO:0000313" key="3">
    <source>
        <dbReference type="EMBL" id="GBC04341.1"/>
    </source>
</evidence>
<keyword evidence="4" id="KW-1185">Reference proteome</keyword>
<organism evidence="3 4">
    <name type="scientific">Rhizophagus clarus</name>
    <dbReference type="NCBI Taxonomy" id="94130"/>
    <lineage>
        <taxon>Eukaryota</taxon>
        <taxon>Fungi</taxon>
        <taxon>Fungi incertae sedis</taxon>
        <taxon>Mucoromycota</taxon>
        <taxon>Glomeromycotina</taxon>
        <taxon>Glomeromycetes</taxon>
        <taxon>Glomerales</taxon>
        <taxon>Glomeraceae</taxon>
        <taxon>Rhizophagus</taxon>
    </lineage>
</organism>
<feature type="compositionally biased region" description="Basic residues" evidence="2">
    <location>
        <begin position="394"/>
        <end position="411"/>
    </location>
</feature>
<dbReference type="STRING" id="94130.A0A2Z6RQ07"/>
<proteinExistence type="predicted"/>
<feature type="compositionally biased region" description="Acidic residues" evidence="2">
    <location>
        <begin position="417"/>
        <end position="426"/>
    </location>
</feature>
<keyword evidence="1" id="KW-0175">Coiled coil</keyword>
<feature type="region of interest" description="Disordered" evidence="2">
    <location>
        <begin position="159"/>
        <end position="304"/>
    </location>
</feature>
<dbReference type="AlphaFoldDB" id="A0A2Z6RQ07"/>
<evidence type="ECO:0000256" key="2">
    <source>
        <dbReference type="SAM" id="MobiDB-lite"/>
    </source>
</evidence>
<feature type="compositionally biased region" description="Basic and acidic residues" evidence="2">
    <location>
        <begin position="252"/>
        <end position="269"/>
    </location>
</feature>
<evidence type="ECO:0000313" key="4">
    <source>
        <dbReference type="Proteomes" id="UP000247702"/>
    </source>
</evidence>
<protein>
    <submittedName>
        <fullName evidence="3">Uncharacterized protein</fullName>
    </submittedName>
</protein>
<feature type="compositionally biased region" description="Low complexity" evidence="2">
    <location>
        <begin position="276"/>
        <end position="294"/>
    </location>
</feature>
<dbReference type="Proteomes" id="UP000247702">
    <property type="component" value="Unassembled WGS sequence"/>
</dbReference>
<comment type="caution">
    <text evidence="3">The sequence shown here is derived from an EMBL/GenBank/DDBJ whole genome shotgun (WGS) entry which is preliminary data.</text>
</comment>
<name>A0A2Z6RQ07_9GLOM</name>